<evidence type="ECO:0000313" key="1">
    <source>
        <dbReference type="EMBL" id="MBU2949602.1"/>
    </source>
</evidence>
<keyword evidence="2" id="KW-1185">Reference proteome</keyword>
<gene>
    <name evidence="1" type="ORF">KO493_02695</name>
</gene>
<feature type="non-terminal residue" evidence="1">
    <location>
        <position position="1586"/>
    </location>
</feature>
<reference evidence="1" key="1">
    <citation type="submission" date="2021-05" db="EMBL/GenBank/DDBJ databases">
        <title>Draft genomes of bacteria isolated from model marine particles.</title>
        <authorList>
            <person name="Datta M.S."/>
            <person name="Schwartzman J.A."/>
            <person name="Enke T.N."/>
            <person name="Saavedra J."/>
            <person name="Cermak N."/>
            <person name="Cordero O.X."/>
        </authorList>
    </citation>
    <scope>NUCLEOTIDE SEQUENCE</scope>
    <source>
        <strain evidence="1">I2M19</strain>
    </source>
</reference>
<dbReference type="EMBL" id="JAHKPD010000007">
    <property type="protein sequence ID" value="MBU2949602.1"/>
    <property type="molecule type" value="Genomic_DNA"/>
</dbReference>
<organism evidence="1 2">
    <name type="scientific">Pseudotamlana agarivorans</name>
    <dbReference type="NCBI Taxonomy" id="481183"/>
    <lineage>
        <taxon>Bacteria</taxon>
        <taxon>Pseudomonadati</taxon>
        <taxon>Bacteroidota</taxon>
        <taxon>Flavobacteriia</taxon>
        <taxon>Flavobacteriales</taxon>
        <taxon>Flavobacteriaceae</taxon>
        <taxon>Pseudotamlana</taxon>
    </lineage>
</organism>
<dbReference type="Proteomes" id="UP001647509">
    <property type="component" value="Unassembled WGS sequence"/>
</dbReference>
<name>A0ACC5U5L9_9FLAO</name>
<protein>
    <submittedName>
        <fullName evidence="1">FG-GAP repeat protein</fullName>
    </submittedName>
</protein>
<sequence>MHNKSKNRIGYKSKPYIILCFFLFCNVFASLSQGDPNVPISITDDTQRFSVYGEQEADDLGESVSDLGDINGDGIDDIITGAPGIDDGTILRVGEAYVIFGATGITSASVDVNNLDGSNGFTVRGLSTNDQMGIEVSSAGDINNDGIKDILIGSSGKAIIIFGSNSGFSALYTTTDIDGINGIILDGAGNFGESVSHLDDVNGDGIGDVIIGESGSDGHAYVFYGSSTIGHTNVTLLDGSNGFNIEGFSQSGSGYDLKVSHAGDINNDGITDIILGFPSYDEGTLSYSGRVVVIFGNSTGFPSVFSVASLNGTNGFALTDDIDYSKLGMTVSDAKDFNGDGIDDLAITSKESAYVIFGKSTPFAALEDISDIPAAEKFVFKSGWYQYTDTFSGIDGLSDINNDGITDLIVSVPHWYGYARSGSVYVIYGSTSLPASMESLDVTGVNGYHVFDDVRYSYKGFGYAVSHAGDFNNDGLTDFVVGQKISTTYNRIGATHVFFGNTFDVIDNEAPTITCPSGTQELYANSVLPNYISFLSSVNDNSSYNTEMVYTQTPVEGTIFTSNTNVEITVTDRAGNTSSCSFMVTLKTTTQEIDCSTTNFSTNNLNGTNGLVVYGEEANSYAGHDVNTAGDVNGDGIDDFIVLAKGDTVNHTGPYSGYHIDVFGGVYIIFGTSNGFPPNIDLEYLNGVNGFKINSDNLPHSRTSSDNNFGKADTAGDINNDGFDDIIISNPYRGSRAGHIFVVYGKASGYTSDFDLATLDGTNGFTIIGTGTNGFAGLDLDNLGDVNGDNIDDVILANGTSSGYSESGKCFVIYGSTSGYSTLFNLSSLDGTNGFIITSNGTTTENIGRSVAGLGDVNGDNINDMAIGGSKDRKFVVYGKPSSANFPSTFNVEDLDGSNGFAVEHSVLSISSYVSHANDVNNDGLNDIIFGNKHVLFGSNTFPAVFDLETLDGTNGFFTSGTGKVFNSAGDFNNDGYDDLVYGDYSSQYLIYGRSDWTESVSISTNPGCLLKMTLFNSNDLASGSCAGDVNNDGIDDLILGHYKQYSYDYKVNADPGFAYVIFGKETLDTEDPIIDCPANQILASGELLPDYTTLASVTDNCDSCIVITQVPAVGSAYTPGMTITLTATDKNGNSINCSFTVDEDIDTENPTASNPAAIHVSCSGDVPTEDITVVTDEADDSGDPPTVAFVGDVSDGNSNPEVITRTYSVTDEAGNSINVEQTISVNDTETPIASSPVAVNVSCKSAIPSEDISVVMDEADNCTANPTVAFVSDVSDGNINPEVITRTYSVTDEAGNSINVEQIITINDTENPTASHPSPIYVSCSGAIPTEDISVVMDEADNCTANPTVAFVSDVSDGNTNPEVITRTYSVTDEAGNSIEVEQTISVNDTETPIASNPVAVNVSCSGAIPSEDISVVIDEADNCTANPTVAFVSDVSDGNSNPEVITRTYSVTDEAGNSINVEQIITIEDSINPEIVCPGDITQTVDSGSTTATVTFTNPVGTDNCTVNATTQIAGLASGSAFPIGTTLITFEVSDVAGNTATCSFNVIVEDEIPVDCRINDTTNPTASHPSPIYVSCSGAIPTE</sequence>
<comment type="caution">
    <text evidence="1">The sequence shown here is derived from an EMBL/GenBank/DDBJ whole genome shotgun (WGS) entry which is preliminary data.</text>
</comment>
<accession>A0ACC5U5L9</accession>
<proteinExistence type="predicted"/>
<evidence type="ECO:0000313" key="2">
    <source>
        <dbReference type="Proteomes" id="UP001647509"/>
    </source>
</evidence>